<dbReference type="AlphaFoldDB" id="A0A0L8UVU7"/>
<dbReference type="CDD" id="cd17467">
    <property type="entry name" value="T3SS_YscP_C"/>
    <property type="match status" value="1"/>
</dbReference>
<feature type="compositionally biased region" description="Polar residues" evidence="1">
    <location>
        <begin position="65"/>
        <end position="83"/>
    </location>
</feature>
<name>A0A0L8UVU7_VIBPH</name>
<dbReference type="RefSeq" id="WP_005464501.1">
    <property type="nucleotide sequence ID" value="NZ_CANUHV010000021.1"/>
</dbReference>
<evidence type="ECO:0000313" key="2">
    <source>
        <dbReference type="EMBL" id="OXE34232.1"/>
    </source>
</evidence>
<dbReference type="Proteomes" id="UP000214596">
    <property type="component" value="Unassembled WGS sequence"/>
</dbReference>
<evidence type="ECO:0000313" key="3">
    <source>
        <dbReference type="Proteomes" id="UP000214596"/>
    </source>
</evidence>
<protein>
    <submittedName>
        <fullName evidence="2">Type III secretion system needle length determinant</fullName>
    </submittedName>
</protein>
<feature type="compositionally biased region" description="Low complexity" evidence="1">
    <location>
        <begin position="416"/>
        <end position="434"/>
    </location>
</feature>
<comment type="caution">
    <text evidence="2">The sequence shown here is derived from an EMBL/GenBank/DDBJ whole genome shotgun (WGS) entry which is preliminary data.</text>
</comment>
<feature type="region of interest" description="Disordered" evidence="1">
    <location>
        <begin position="226"/>
        <end position="276"/>
    </location>
</feature>
<feature type="compositionally biased region" description="Basic and acidic residues" evidence="1">
    <location>
        <begin position="23"/>
        <end position="42"/>
    </location>
</feature>
<reference evidence="2 3" key="1">
    <citation type="journal article" date="2017" name="Appl. Environ. Microbiol.">
        <title>Parallel evolution of two clades of a major Atlantic endemic Vibrio parahaemolyticus pathogen lineage by independent acquisition of related pathogenicity islands.</title>
        <authorList>
            <person name="Xu F."/>
            <person name="Gonzalez-Escalona N."/>
            <person name="Drees K.P."/>
            <person name="Sebra R.P."/>
            <person name="Cooper V.S."/>
            <person name="Jones S.H."/>
            <person name="Whistler C.A."/>
        </authorList>
    </citation>
    <scope>NUCLEOTIDE SEQUENCE [LARGE SCALE GENOMIC DNA]</scope>
    <source>
        <strain evidence="2 3">MAVP-3</strain>
    </source>
</reference>
<dbReference type="OrthoDB" id="5898177at2"/>
<dbReference type="InterPro" id="IPR013354">
    <property type="entry name" value="T3SS_YscP_C"/>
</dbReference>
<feature type="compositionally biased region" description="Basic and acidic residues" evidence="1">
    <location>
        <begin position="120"/>
        <end position="172"/>
    </location>
</feature>
<organism evidence="2 3">
    <name type="scientific">Vibrio parahaemolyticus</name>
    <dbReference type="NCBI Taxonomy" id="670"/>
    <lineage>
        <taxon>Bacteria</taxon>
        <taxon>Pseudomonadati</taxon>
        <taxon>Pseudomonadota</taxon>
        <taxon>Gammaproteobacteria</taxon>
        <taxon>Vibrionales</taxon>
        <taxon>Vibrionaceae</taxon>
        <taxon>Vibrio</taxon>
    </lineage>
</organism>
<dbReference type="NCBIfam" id="TIGR02514">
    <property type="entry name" value="type_III_yscP"/>
    <property type="match status" value="1"/>
</dbReference>
<feature type="compositionally biased region" description="Polar residues" evidence="1">
    <location>
        <begin position="43"/>
        <end position="55"/>
    </location>
</feature>
<feature type="region of interest" description="Disordered" evidence="1">
    <location>
        <begin position="407"/>
        <end position="446"/>
    </location>
</feature>
<feature type="compositionally biased region" description="Polar residues" evidence="1">
    <location>
        <begin position="91"/>
        <end position="119"/>
    </location>
</feature>
<feature type="region of interest" description="Disordered" evidence="1">
    <location>
        <begin position="1"/>
        <end position="203"/>
    </location>
</feature>
<proteinExistence type="predicted"/>
<gene>
    <name evidence="2" type="ORF">CA163_03350</name>
</gene>
<accession>A0A0L8UVU7</accession>
<dbReference type="STRING" id="670.ACZ92_16695"/>
<dbReference type="EMBL" id="NIXT01000100">
    <property type="protein sequence ID" value="OXE34232.1"/>
    <property type="molecule type" value="Genomic_DNA"/>
</dbReference>
<dbReference type="GeneID" id="1189177"/>
<sequence>MRIKPSTDTPSTQPHSPQSPMPIDDHAMLQSRFERALKENPDQTKPQPNETNNQAALEAKKPFTENYSERSLASLHSTGSNQRKTAEKSAFAQNNDVVTENINNESDTSSPIALNTQDKMPSDMDANMKPDIRIPTTGDKKLPMEPSNKREKNADEQDAFERLVEDHDDSKTELAAAKTAESHESTQSPKDTKHIPTAGTKPNTVETVSDALASTLASTTVASATSASLASHPVTSTVHKTATKTEVNKHEGDSSLGFNSRNLKTPIPNDEHPKASQAERTLLDRAMLDSEKSNDKPMHQPVTTPITQGDVILKGISPPQPTQPTREVNQLIQQLVDKVYVALPTASNEKEVRLFLSEGQLKGGEIHIKLDSQGYSVTIRQEHALSIINQQARQDLAERLNRMGFEQPLRVSISEQTSQHGHTQQDQQQSRQQRSVYEEWQPEADQ</sequence>
<feature type="region of interest" description="Disordered" evidence="1">
    <location>
        <begin position="291"/>
        <end position="324"/>
    </location>
</feature>
<feature type="compositionally biased region" description="Basic and acidic residues" evidence="1">
    <location>
        <begin position="180"/>
        <end position="194"/>
    </location>
</feature>
<feature type="compositionally biased region" description="Low complexity" evidence="1">
    <location>
        <begin position="1"/>
        <end position="22"/>
    </location>
</feature>
<evidence type="ECO:0000256" key="1">
    <source>
        <dbReference type="SAM" id="MobiDB-lite"/>
    </source>
</evidence>